<feature type="signal peptide" evidence="2">
    <location>
        <begin position="1"/>
        <end position="26"/>
    </location>
</feature>
<dbReference type="GO" id="GO:0005975">
    <property type="term" value="P:carbohydrate metabolic process"/>
    <property type="evidence" value="ECO:0007669"/>
    <property type="project" value="InterPro"/>
</dbReference>
<dbReference type="EMBL" id="QSFD01000001">
    <property type="protein sequence ID" value="RHA20678.1"/>
    <property type="molecule type" value="Genomic_DNA"/>
</dbReference>
<proteinExistence type="inferred from homology"/>
<dbReference type="InterPro" id="IPR050546">
    <property type="entry name" value="Glycosyl_Hydrlase_16"/>
</dbReference>
<accession>A0A413RD20</accession>
<gene>
    <name evidence="4" type="ORF">DW944_00480</name>
</gene>
<dbReference type="SUPFAM" id="SSF49899">
    <property type="entry name" value="Concanavalin A-like lectins/glucanases"/>
    <property type="match status" value="1"/>
</dbReference>
<feature type="chain" id="PRO_5019226376" evidence="2">
    <location>
        <begin position="27"/>
        <end position="411"/>
    </location>
</feature>
<evidence type="ECO:0000256" key="1">
    <source>
        <dbReference type="ARBA" id="ARBA00006865"/>
    </source>
</evidence>
<name>A0A413RD20_9FIRM</name>
<dbReference type="InterPro" id="IPR013783">
    <property type="entry name" value="Ig-like_fold"/>
</dbReference>
<reference evidence="4 5" key="1">
    <citation type="submission" date="2018-08" db="EMBL/GenBank/DDBJ databases">
        <title>A genome reference for cultivated species of the human gut microbiota.</title>
        <authorList>
            <person name="Zou Y."/>
            <person name="Xue W."/>
            <person name="Luo G."/>
        </authorList>
    </citation>
    <scope>NUCLEOTIDE SEQUENCE [LARGE SCALE GENOMIC DNA]</scope>
    <source>
        <strain evidence="4 5">AM44-11BH</strain>
    </source>
</reference>
<evidence type="ECO:0000313" key="4">
    <source>
        <dbReference type="EMBL" id="RHA20678.1"/>
    </source>
</evidence>
<dbReference type="AlphaFoldDB" id="A0A413RD20"/>
<dbReference type="Gene3D" id="2.60.40.10">
    <property type="entry name" value="Immunoglobulins"/>
    <property type="match status" value="1"/>
</dbReference>
<comment type="caution">
    <text evidence="4">The sequence shown here is derived from an EMBL/GenBank/DDBJ whole genome shotgun (WGS) entry which is preliminary data.</text>
</comment>
<dbReference type="PANTHER" id="PTHR10963">
    <property type="entry name" value="GLYCOSYL HYDROLASE-RELATED"/>
    <property type="match status" value="1"/>
</dbReference>
<evidence type="ECO:0000256" key="2">
    <source>
        <dbReference type="SAM" id="SignalP"/>
    </source>
</evidence>
<dbReference type="InterPro" id="IPR000757">
    <property type="entry name" value="Beta-glucanase-like"/>
</dbReference>
<protein>
    <submittedName>
        <fullName evidence="4">Glycoside hydrolase family 16 protein</fullName>
    </submittedName>
</protein>
<dbReference type="CDD" id="cd08023">
    <property type="entry name" value="GH16_laminarinase_like"/>
    <property type="match status" value="1"/>
</dbReference>
<keyword evidence="2" id="KW-0732">Signal</keyword>
<dbReference type="InterPro" id="IPR013320">
    <property type="entry name" value="ConA-like_dom_sf"/>
</dbReference>
<evidence type="ECO:0000313" key="5">
    <source>
        <dbReference type="Proteomes" id="UP000284779"/>
    </source>
</evidence>
<dbReference type="PANTHER" id="PTHR10963:SF55">
    <property type="entry name" value="GLYCOSIDE HYDROLASE FAMILY 16 PROTEIN"/>
    <property type="match status" value="1"/>
</dbReference>
<keyword evidence="4" id="KW-0378">Hydrolase</keyword>
<dbReference type="Gene3D" id="2.60.120.200">
    <property type="match status" value="1"/>
</dbReference>
<keyword evidence="5" id="KW-1185">Reference proteome</keyword>
<dbReference type="Pfam" id="PF00722">
    <property type="entry name" value="Glyco_hydro_16"/>
    <property type="match status" value="1"/>
</dbReference>
<comment type="similarity">
    <text evidence="1">Belongs to the glycosyl hydrolase 16 family.</text>
</comment>
<evidence type="ECO:0000259" key="3">
    <source>
        <dbReference type="PROSITE" id="PS51762"/>
    </source>
</evidence>
<sequence length="411" mass="46316">MRKVLAFAVVATATLGIGFAGTTVKAAEPAQNIDISKMKVNWSDEFNGTELNSDHWTPEIGNGNWGWGNNEKEYYRANNISVSDGTMKIKAQTEKVGSYNWTSGRIKSAGKVNIGYGYVEARIKIPSSQGIWPAFWMLGTNGKTWPACGEIDIMEAFNTRSDIQSTIHYPKWNGADQYVYTNRNISNKTEWHTYGCYRDGSICAFYIDGKLLTSYGTWTNKFVRITDFAETYSTADLTTGNYAGQRSVLNDDYYLLFNVACGGNLAQGNPPTNSDWSATMEVDYVRYYVPKTADELAQDKKNEVNKKDADKNTTIVTAPARAKIKTLKNVKKRKMQIKLAKVSGAKGYQIRYCDNKKFQGYSVKNIKKTKVTIKKLDKKETYWVKARAYKVVNGSKKYGAWSKVKKVKIKK</sequence>
<dbReference type="RefSeq" id="WP_117969223.1">
    <property type="nucleotide sequence ID" value="NZ_QSFD01000001.1"/>
</dbReference>
<dbReference type="Proteomes" id="UP000284779">
    <property type="component" value="Unassembled WGS sequence"/>
</dbReference>
<dbReference type="PROSITE" id="PS51762">
    <property type="entry name" value="GH16_2"/>
    <property type="match status" value="1"/>
</dbReference>
<dbReference type="GO" id="GO:0004553">
    <property type="term" value="F:hydrolase activity, hydrolyzing O-glycosyl compounds"/>
    <property type="evidence" value="ECO:0007669"/>
    <property type="project" value="InterPro"/>
</dbReference>
<organism evidence="4 5">
    <name type="scientific">Eubacterium ventriosum</name>
    <dbReference type="NCBI Taxonomy" id="39496"/>
    <lineage>
        <taxon>Bacteria</taxon>
        <taxon>Bacillati</taxon>
        <taxon>Bacillota</taxon>
        <taxon>Clostridia</taxon>
        <taxon>Eubacteriales</taxon>
        <taxon>Eubacteriaceae</taxon>
        <taxon>Eubacterium</taxon>
    </lineage>
</organism>
<feature type="domain" description="GH16" evidence="3">
    <location>
        <begin position="17"/>
        <end position="293"/>
    </location>
</feature>